<sequence>MSSTPMPNLAPNRIVLWGAQLASALVMTALAWWLPELIQIQPIPAAALPVLGVGVAAVPLAIILARVLGARRQRSDIQIHEAVPTETQQAQSSQPDLGRYLVAVAIAELPAVLGLVYVLIGGDRLHALGLGAAAVILILTLWPGVPGERSG</sequence>
<keyword evidence="1" id="KW-0812">Transmembrane</keyword>
<dbReference type="RefSeq" id="WP_164453071.1">
    <property type="nucleotide sequence ID" value="NZ_JAAIJQ010000031.1"/>
</dbReference>
<reference evidence="2 3" key="1">
    <citation type="submission" date="2020-02" db="EMBL/GenBank/DDBJ databases">
        <title>Genome sequences of Thiorhodococcus mannitoliphagus and Thiorhodococcus minor, purple sulfur photosynthetic bacteria in the gammaproteobacterial family, Chromatiaceae.</title>
        <authorList>
            <person name="Aviles F.A."/>
            <person name="Meyer T.E."/>
            <person name="Kyndt J.A."/>
        </authorList>
    </citation>
    <scope>NUCLEOTIDE SEQUENCE [LARGE SCALE GENOMIC DNA]</scope>
    <source>
        <strain evidence="2 3">DSM 11518</strain>
    </source>
</reference>
<organism evidence="2 3">
    <name type="scientific">Thiorhodococcus minor</name>
    <dbReference type="NCBI Taxonomy" id="57489"/>
    <lineage>
        <taxon>Bacteria</taxon>
        <taxon>Pseudomonadati</taxon>
        <taxon>Pseudomonadota</taxon>
        <taxon>Gammaproteobacteria</taxon>
        <taxon>Chromatiales</taxon>
        <taxon>Chromatiaceae</taxon>
        <taxon>Thiorhodococcus</taxon>
    </lineage>
</organism>
<keyword evidence="3" id="KW-1185">Reference proteome</keyword>
<protein>
    <submittedName>
        <fullName evidence="2">Uncharacterized protein</fullName>
    </submittedName>
</protein>
<feature type="transmembrane region" description="Helical" evidence="1">
    <location>
        <begin position="46"/>
        <end position="68"/>
    </location>
</feature>
<keyword evidence="1" id="KW-1133">Transmembrane helix</keyword>
<dbReference type="EMBL" id="JAAIJQ010000031">
    <property type="protein sequence ID" value="NEV62602.1"/>
    <property type="molecule type" value="Genomic_DNA"/>
</dbReference>
<feature type="transmembrane region" description="Helical" evidence="1">
    <location>
        <begin position="126"/>
        <end position="145"/>
    </location>
</feature>
<comment type="caution">
    <text evidence="2">The sequence shown here is derived from an EMBL/GenBank/DDBJ whole genome shotgun (WGS) entry which is preliminary data.</text>
</comment>
<evidence type="ECO:0000313" key="3">
    <source>
        <dbReference type="Proteomes" id="UP000483379"/>
    </source>
</evidence>
<evidence type="ECO:0000313" key="2">
    <source>
        <dbReference type="EMBL" id="NEV62602.1"/>
    </source>
</evidence>
<feature type="transmembrane region" description="Helical" evidence="1">
    <location>
        <begin position="14"/>
        <end position="34"/>
    </location>
</feature>
<gene>
    <name evidence="2" type="ORF">G3446_11985</name>
</gene>
<feature type="transmembrane region" description="Helical" evidence="1">
    <location>
        <begin position="100"/>
        <end position="120"/>
    </location>
</feature>
<dbReference type="AlphaFoldDB" id="A0A6M0JYR2"/>
<keyword evidence="1" id="KW-0472">Membrane</keyword>
<evidence type="ECO:0000256" key="1">
    <source>
        <dbReference type="SAM" id="Phobius"/>
    </source>
</evidence>
<accession>A0A6M0JYR2</accession>
<dbReference type="Proteomes" id="UP000483379">
    <property type="component" value="Unassembled WGS sequence"/>
</dbReference>
<name>A0A6M0JYR2_9GAMM</name>
<proteinExistence type="predicted"/>